<dbReference type="Proteomes" id="UP001060215">
    <property type="component" value="Chromosome 3"/>
</dbReference>
<comment type="caution">
    <text evidence="1">The sequence shown here is derived from an EMBL/GenBank/DDBJ whole genome shotgun (WGS) entry which is preliminary data.</text>
</comment>
<reference evidence="1 2" key="1">
    <citation type="journal article" date="2022" name="Plant J.">
        <title>Chromosome-level genome of Camellia lanceoleosa provides a valuable resource for understanding genome evolution and self-incompatibility.</title>
        <authorList>
            <person name="Gong W."/>
            <person name="Xiao S."/>
            <person name="Wang L."/>
            <person name="Liao Z."/>
            <person name="Chang Y."/>
            <person name="Mo W."/>
            <person name="Hu G."/>
            <person name="Li W."/>
            <person name="Zhao G."/>
            <person name="Zhu H."/>
            <person name="Hu X."/>
            <person name="Ji K."/>
            <person name="Xiang X."/>
            <person name="Song Q."/>
            <person name="Yuan D."/>
            <person name="Jin S."/>
            <person name="Zhang L."/>
        </authorList>
    </citation>
    <scope>NUCLEOTIDE SEQUENCE [LARGE SCALE GENOMIC DNA]</scope>
    <source>
        <strain evidence="1">SQ_2022a</strain>
    </source>
</reference>
<proteinExistence type="predicted"/>
<protein>
    <submittedName>
        <fullName evidence="1">Uncharacterized protein</fullName>
    </submittedName>
</protein>
<keyword evidence="2" id="KW-1185">Reference proteome</keyword>
<organism evidence="1 2">
    <name type="scientific">Camellia lanceoleosa</name>
    <dbReference type="NCBI Taxonomy" id="1840588"/>
    <lineage>
        <taxon>Eukaryota</taxon>
        <taxon>Viridiplantae</taxon>
        <taxon>Streptophyta</taxon>
        <taxon>Embryophyta</taxon>
        <taxon>Tracheophyta</taxon>
        <taxon>Spermatophyta</taxon>
        <taxon>Magnoliopsida</taxon>
        <taxon>eudicotyledons</taxon>
        <taxon>Gunneridae</taxon>
        <taxon>Pentapetalae</taxon>
        <taxon>asterids</taxon>
        <taxon>Ericales</taxon>
        <taxon>Theaceae</taxon>
        <taxon>Camellia</taxon>
    </lineage>
</organism>
<dbReference type="EMBL" id="CM045760">
    <property type="protein sequence ID" value="KAI8027542.1"/>
    <property type="molecule type" value="Genomic_DNA"/>
</dbReference>
<sequence>MGNCVFRGFGGGFEEMNIKVVTSNGGIMELYSPITAECITNEFPGHRIFRTRNNNLFSQPQPQPLLHNEHLHPGQFYYLLPLTNTNTNSTTTFTTTTTTTLPQQEQADTFHVNNNINGNYTATCSSMVTTPYRMSFDNQRQGQGQRQRQRHGHGHGQGQGGRGRGKRSSEAEVFPRYNSTGVWKVKLVISPDQLSEILSHDSRTEALIESIRTVAKCANGVPHSSSSSSSSSSSVANSDHCSSLSGNYSHWNHASHKL</sequence>
<evidence type="ECO:0000313" key="1">
    <source>
        <dbReference type="EMBL" id="KAI8027542.1"/>
    </source>
</evidence>
<evidence type="ECO:0000313" key="2">
    <source>
        <dbReference type="Proteomes" id="UP001060215"/>
    </source>
</evidence>
<accession>A0ACC0INR4</accession>
<name>A0ACC0INR4_9ERIC</name>
<gene>
    <name evidence="1" type="ORF">LOK49_LG02G00008</name>
</gene>